<dbReference type="EMBL" id="SSOP01000241">
    <property type="protein sequence ID" value="KAB5589683.1"/>
    <property type="molecule type" value="Genomic_DNA"/>
</dbReference>
<organism evidence="2 3">
    <name type="scientific">Ceratobasidium theobromae</name>
    <dbReference type="NCBI Taxonomy" id="1582974"/>
    <lineage>
        <taxon>Eukaryota</taxon>
        <taxon>Fungi</taxon>
        <taxon>Dikarya</taxon>
        <taxon>Basidiomycota</taxon>
        <taxon>Agaricomycotina</taxon>
        <taxon>Agaricomycetes</taxon>
        <taxon>Cantharellales</taxon>
        <taxon>Ceratobasidiaceae</taxon>
        <taxon>Ceratobasidium</taxon>
    </lineage>
</organism>
<feature type="region of interest" description="Disordered" evidence="1">
    <location>
        <begin position="140"/>
        <end position="182"/>
    </location>
</feature>
<proteinExistence type="predicted"/>
<gene>
    <name evidence="2" type="ORF">CTheo_6884</name>
</gene>
<comment type="caution">
    <text evidence="2">The sequence shown here is derived from an EMBL/GenBank/DDBJ whole genome shotgun (WGS) entry which is preliminary data.</text>
</comment>
<evidence type="ECO:0000256" key="1">
    <source>
        <dbReference type="SAM" id="MobiDB-lite"/>
    </source>
</evidence>
<reference evidence="2 3" key="1">
    <citation type="journal article" date="2019" name="Fungal Biol. Biotechnol.">
        <title>Draft genome sequence of fastidious pathogen Ceratobasidium theobromae, which causes vascular-streak dieback in Theobroma cacao.</title>
        <authorList>
            <person name="Ali S.S."/>
            <person name="Asman A."/>
            <person name="Shao J."/>
            <person name="Firmansyah A.P."/>
            <person name="Susilo A.W."/>
            <person name="Rosmana A."/>
            <person name="McMahon P."/>
            <person name="Junaid M."/>
            <person name="Guest D."/>
            <person name="Kheng T.Y."/>
            <person name="Meinhardt L.W."/>
            <person name="Bailey B.A."/>
        </authorList>
    </citation>
    <scope>NUCLEOTIDE SEQUENCE [LARGE SCALE GENOMIC DNA]</scope>
    <source>
        <strain evidence="2 3">CT2</strain>
    </source>
</reference>
<evidence type="ECO:0000313" key="3">
    <source>
        <dbReference type="Proteomes" id="UP000383932"/>
    </source>
</evidence>
<name>A0A5N5QDS3_9AGAM</name>
<accession>A0A5N5QDS3</accession>
<evidence type="ECO:0000313" key="2">
    <source>
        <dbReference type="EMBL" id="KAB5589683.1"/>
    </source>
</evidence>
<keyword evidence="3" id="KW-1185">Reference proteome</keyword>
<dbReference type="Proteomes" id="UP000383932">
    <property type="component" value="Unassembled WGS sequence"/>
</dbReference>
<dbReference type="AlphaFoldDB" id="A0A5N5QDS3"/>
<protein>
    <submittedName>
        <fullName evidence="2">Uncharacterized protein</fullName>
    </submittedName>
</protein>
<sequence>MATLKNINAELDLLALSDSLQPKFLQLKWLPLKRRPFQLAYFHDPPATLLRFDNTPNDAPYTPHVPPFEDPELSSIESDLHPYFAIADIAQKVELYRAENTPMEKLPATLERCVTMCQVIYKKWMSMSLEVGEPNSAVGQVIAGGSKRGSDQKSSSQGGGLPNKRQRSNANKFTIDRGLEDK</sequence>